<dbReference type="Proteomes" id="UP001212411">
    <property type="component" value="Chromosome 3"/>
</dbReference>
<keyword evidence="2" id="KW-1133">Transmembrane helix</keyword>
<evidence type="ECO:0000313" key="4">
    <source>
        <dbReference type="Proteomes" id="UP001212411"/>
    </source>
</evidence>
<dbReference type="RefSeq" id="XP_056039245.1">
    <property type="nucleotide sequence ID" value="XM_056183717.1"/>
</dbReference>
<feature type="compositionally biased region" description="Basic and acidic residues" evidence="1">
    <location>
        <begin position="171"/>
        <end position="183"/>
    </location>
</feature>
<feature type="transmembrane region" description="Helical" evidence="2">
    <location>
        <begin position="20"/>
        <end position="42"/>
    </location>
</feature>
<evidence type="ECO:0000256" key="2">
    <source>
        <dbReference type="SAM" id="Phobius"/>
    </source>
</evidence>
<sequence>MDKSILEKFQGLLPGLRKGFLQWTVNFTNIMSGFLYIAFVVLWSISASIFRRILLPGIYLFLTISMFFIKASTMLLLIIADPAILMIQSVYWYFIRAPARFVFMVGVTLYPLYVLLSWAVFLGIVAGFLLHTLFSALDSCFTPSVDEKSNIQELPVASPIFSTLLNVHSHPESPRELADDTKSKSAATKSHKKSSSVSLNEKDGNKDKNSSQSVEKHKKEDPKFSPVETRIVAEFPIPSPARKRKHRSPKSVRSKSINA</sequence>
<feature type="compositionally biased region" description="Basic and acidic residues" evidence="1">
    <location>
        <begin position="200"/>
        <end position="223"/>
    </location>
</feature>
<dbReference type="EMBL" id="CP115613">
    <property type="protein sequence ID" value="WBW75002.1"/>
    <property type="molecule type" value="Genomic_DNA"/>
</dbReference>
<feature type="transmembrane region" description="Helical" evidence="2">
    <location>
        <begin position="101"/>
        <end position="134"/>
    </location>
</feature>
<keyword evidence="4" id="KW-1185">Reference proteome</keyword>
<feature type="region of interest" description="Disordered" evidence="1">
    <location>
        <begin position="171"/>
        <end position="259"/>
    </location>
</feature>
<accession>A0AAF0AXQ8</accession>
<keyword evidence="2" id="KW-0812">Transmembrane</keyword>
<reference evidence="3 4" key="1">
    <citation type="journal article" date="2023" name="G3 (Bethesda)">
        <title>A high-quality reference genome for the fission yeast Schizosaccharomyces osmophilus.</title>
        <authorList>
            <person name="Jia G.S."/>
            <person name="Zhang W.C."/>
            <person name="Liang Y."/>
            <person name="Liu X.H."/>
            <person name="Rhind N."/>
            <person name="Pidoux A."/>
            <person name="Brysch-Herzberg M."/>
            <person name="Du L.L."/>
        </authorList>
    </citation>
    <scope>NUCLEOTIDE SEQUENCE [LARGE SCALE GENOMIC DNA]</scope>
    <source>
        <strain evidence="3 4">CBS 15793</strain>
    </source>
</reference>
<feature type="transmembrane region" description="Helical" evidence="2">
    <location>
        <begin position="49"/>
        <end position="69"/>
    </location>
</feature>
<protein>
    <submittedName>
        <fullName evidence="3">Schizosaccharomyces specific protein</fullName>
    </submittedName>
</protein>
<keyword evidence="2" id="KW-0472">Membrane</keyword>
<dbReference type="GeneID" id="80878406"/>
<dbReference type="AlphaFoldDB" id="A0AAF0AXQ8"/>
<feature type="compositionally biased region" description="Basic residues" evidence="1">
    <location>
        <begin position="241"/>
        <end position="253"/>
    </location>
</feature>
<dbReference type="KEGG" id="som:SOMG_04942"/>
<gene>
    <name evidence="3" type="ORF">SOMG_04942</name>
</gene>
<proteinExistence type="predicted"/>
<name>A0AAF0AXQ8_9SCHI</name>
<organism evidence="3 4">
    <name type="scientific">Schizosaccharomyces osmophilus</name>
    <dbReference type="NCBI Taxonomy" id="2545709"/>
    <lineage>
        <taxon>Eukaryota</taxon>
        <taxon>Fungi</taxon>
        <taxon>Dikarya</taxon>
        <taxon>Ascomycota</taxon>
        <taxon>Taphrinomycotina</taxon>
        <taxon>Schizosaccharomycetes</taxon>
        <taxon>Schizosaccharomycetales</taxon>
        <taxon>Schizosaccharomycetaceae</taxon>
        <taxon>Schizosaccharomyces</taxon>
    </lineage>
</organism>
<feature type="transmembrane region" description="Helical" evidence="2">
    <location>
        <begin position="75"/>
        <end position="94"/>
    </location>
</feature>
<evidence type="ECO:0000313" key="3">
    <source>
        <dbReference type="EMBL" id="WBW75002.1"/>
    </source>
</evidence>
<evidence type="ECO:0000256" key="1">
    <source>
        <dbReference type="SAM" id="MobiDB-lite"/>
    </source>
</evidence>